<dbReference type="OrthoDB" id="341482at2759"/>
<dbReference type="Pfam" id="PF10168">
    <property type="entry name" value="Nup88"/>
    <property type="match status" value="1"/>
</dbReference>
<dbReference type="GO" id="GO:0000055">
    <property type="term" value="P:ribosomal large subunit export from nucleus"/>
    <property type="evidence" value="ECO:0007669"/>
    <property type="project" value="InterPro"/>
</dbReference>
<dbReference type="Proteomes" id="UP000886885">
    <property type="component" value="Chromosome 8D"/>
</dbReference>
<feature type="region of interest" description="Disordered" evidence="9">
    <location>
        <begin position="1"/>
        <end position="25"/>
    </location>
</feature>
<evidence type="ECO:0000256" key="5">
    <source>
        <dbReference type="ARBA" id="ARBA00023010"/>
    </source>
</evidence>
<dbReference type="GO" id="GO:0006606">
    <property type="term" value="P:protein import into nucleus"/>
    <property type="evidence" value="ECO:0007669"/>
    <property type="project" value="TreeGrafter"/>
</dbReference>
<accession>A0A8X8CRF7</accession>
<dbReference type="EMBL" id="JAAWWB010000016">
    <property type="protein sequence ID" value="KAG6763764.1"/>
    <property type="molecule type" value="Genomic_DNA"/>
</dbReference>
<feature type="compositionally biased region" description="Polar residues" evidence="9">
    <location>
        <begin position="7"/>
        <end position="19"/>
    </location>
</feature>
<evidence type="ECO:0008006" key="12">
    <source>
        <dbReference type="Google" id="ProtNLM"/>
    </source>
</evidence>
<evidence type="ECO:0000256" key="2">
    <source>
        <dbReference type="ARBA" id="ARBA00022448"/>
    </source>
</evidence>
<keyword evidence="5" id="KW-0811">Translocation</keyword>
<keyword evidence="8" id="KW-0175">Coiled coil</keyword>
<keyword evidence="3" id="KW-0509">mRNA transport</keyword>
<evidence type="ECO:0000313" key="10">
    <source>
        <dbReference type="EMBL" id="KAG6763764.1"/>
    </source>
</evidence>
<keyword evidence="2" id="KW-0813">Transport</keyword>
<evidence type="ECO:0000256" key="1">
    <source>
        <dbReference type="ARBA" id="ARBA00004567"/>
    </source>
</evidence>
<gene>
    <name evidence="10" type="ORF">POTOM_031203</name>
</gene>
<keyword evidence="4" id="KW-0653">Protein transport</keyword>
<proteinExistence type="predicted"/>
<reference evidence="10" key="1">
    <citation type="journal article" date="2020" name="bioRxiv">
        <title>Hybrid origin of Populus tomentosa Carr. identified through genome sequencing and phylogenomic analysis.</title>
        <authorList>
            <person name="An X."/>
            <person name="Gao K."/>
            <person name="Chen Z."/>
            <person name="Li J."/>
            <person name="Yang X."/>
            <person name="Yang X."/>
            <person name="Zhou J."/>
            <person name="Guo T."/>
            <person name="Zhao T."/>
            <person name="Huang S."/>
            <person name="Miao D."/>
            <person name="Khan W.U."/>
            <person name="Rao P."/>
            <person name="Ye M."/>
            <person name="Lei B."/>
            <person name="Liao W."/>
            <person name="Wang J."/>
            <person name="Ji L."/>
            <person name="Li Y."/>
            <person name="Guo B."/>
            <person name="Mustafa N.S."/>
            <person name="Li S."/>
            <person name="Yun Q."/>
            <person name="Keller S.R."/>
            <person name="Mao J."/>
            <person name="Zhang R."/>
            <person name="Strauss S.H."/>
        </authorList>
    </citation>
    <scope>NUCLEOTIDE SEQUENCE</scope>
    <source>
        <strain evidence="10">GM15</strain>
        <tissue evidence="10">Leaf</tissue>
    </source>
</reference>
<sequence>MRFNFDLTESNPNSSSRKSPTPKEDIQWVPLQNHPLFASSDEDTAPQSPSNLLAWDGASRIYYWDSKLRCLHRISIRLGDPEPSSVLAASLSKVLQTDAEINFEVNKISINRNGSAMLLSGTNGLCVMYLYGRSSGKDNTIVCRTVSIGSQIYFNESNVIQTRRVSWHPYSDTHLGILSSDSVFRLFDLSSDVLKPEQEYYLQPVEPGRSRNAASICPVDFSFGGDHLWDRFSVFLLFSDGSIYILCPIVPFGSVHKWESVLEIYSDAETFGLKSANPVAVNNSNQAISWLEATFPELAHESKEGELSTLKAHPYAVFDASLCLQGPLRKVHHGGEDGDPAVSVAECEGCAISFLYDLASKDSILVTAWSGGQMQIDALADEIQPVWMVGSPPRLRVNSQDHIIGLAMLCESISGELPVVKLDQPHDNTVWLGHPPPLLTLAIVDLALPRKTESGSYISMFVDPVMPERIYSVHDGGIDSIVLHFLPFTSQSGGKDEMVRTPSVHPVLSTCQVENSTPSPLCGFIALSDSFGYSWIAVITYNQECAVLEMRTLNLLLPVHVDMEKKSETAEEWTNRNPPDIISKELLIGPKVVLVPQGSSNLRSVAADSIEGRSTLHQYLNLFHENYVEYAHKVYFELEHHGPRLKRIVDDQHARLGEAQEKLSKVRKKQSGLEDRMNNAMHQHNLLEQRLHCLKNLPGAHKKPLSKAEREFKSELDNQFYAHSNYFNETMQISERRFLFWPIHYRFMCRTLISFPWSNPFHLPLSHNNHFTGVELDALRTSIDTLRARLRRFTQSSKGDAANQQMKIGGRNYALDAQISQLKSSIAKLSLLNSENTKKVKLVESVTLSGRCFGQELLHSAVKHIQRELCTCIFELKFCISVMLKIMGFSRWAPHIQPKAIVLFASCPLSKSGCSIE</sequence>
<keyword evidence="7" id="KW-0539">Nucleus</keyword>
<evidence type="ECO:0000256" key="8">
    <source>
        <dbReference type="SAM" id="Coils"/>
    </source>
</evidence>
<dbReference type="PANTHER" id="PTHR13257">
    <property type="entry name" value="NUCLEOPORIN NUP84-RELATED"/>
    <property type="match status" value="1"/>
</dbReference>
<name>A0A8X8CRF7_POPTO</name>
<organism evidence="10 11">
    <name type="scientific">Populus tomentosa</name>
    <name type="common">Chinese white poplar</name>
    <dbReference type="NCBI Taxonomy" id="118781"/>
    <lineage>
        <taxon>Eukaryota</taxon>
        <taxon>Viridiplantae</taxon>
        <taxon>Streptophyta</taxon>
        <taxon>Embryophyta</taxon>
        <taxon>Tracheophyta</taxon>
        <taxon>Spermatophyta</taxon>
        <taxon>Magnoliopsida</taxon>
        <taxon>eudicotyledons</taxon>
        <taxon>Gunneridae</taxon>
        <taxon>Pentapetalae</taxon>
        <taxon>rosids</taxon>
        <taxon>fabids</taxon>
        <taxon>Malpighiales</taxon>
        <taxon>Salicaceae</taxon>
        <taxon>Saliceae</taxon>
        <taxon>Populus</taxon>
    </lineage>
</organism>
<dbReference type="GO" id="GO:0000056">
    <property type="term" value="P:ribosomal small subunit export from nucleus"/>
    <property type="evidence" value="ECO:0007669"/>
    <property type="project" value="InterPro"/>
</dbReference>
<evidence type="ECO:0000256" key="6">
    <source>
        <dbReference type="ARBA" id="ARBA00023132"/>
    </source>
</evidence>
<keyword evidence="11" id="KW-1185">Reference proteome</keyword>
<evidence type="ECO:0000256" key="9">
    <source>
        <dbReference type="SAM" id="MobiDB-lite"/>
    </source>
</evidence>
<evidence type="ECO:0000313" key="11">
    <source>
        <dbReference type="Proteomes" id="UP000886885"/>
    </source>
</evidence>
<dbReference type="GO" id="GO:0006406">
    <property type="term" value="P:mRNA export from nucleus"/>
    <property type="evidence" value="ECO:0007669"/>
    <property type="project" value="TreeGrafter"/>
</dbReference>
<feature type="coiled-coil region" evidence="8">
    <location>
        <begin position="649"/>
        <end position="697"/>
    </location>
</feature>
<dbReference type="InterPro" id="IPR037700">
    <property type="entry name" value="NUP88/NUP82"/>
</dbReference>
<keyword evidence="6" id="KW-0906">Nuclear pore complex</keyword>
<evidence type="ECO:0000256" key="3">
    <source>
        <dbReference type="ARBA" id="ARBA00022816"/>
    </source>
</evidence>
<evidence type="ECO:0000256" key="7">
    <source>
        <dbReference type="ARBA" id="ARBA00023242"/>
    </source>
</evidence>
<comment type="caution">
    <text evidence="10">The sequence shown here is derived from an EMBL/GenBank/DDBJ whole genome shotgun (WGS) entry which is preliminary data.</text>
</comment>
<protein>
    <recommendedName>
        <fullName evidence="12">Nuclear pore complex protein NUP88</fullName>
    </recommendedName>
</protein>
<dbReference type="PANTHER" id="PTHR13257:SF0">
    <property type="entry name" value="NUCLEAR PORE COMPLEX PROTEIN NUP88"/>
    <property type="match status" value="1"/>
</dbReference>
<comment type="subcellular location">
    <subcellularLocation>
        <location evidence="1">Nucleus</location>
        <location evidence="1">Nuclear pore complex</location>
    </subcellularLocation>
</comment>
<evidence type="ECO:0000256" key="4">
    <source>
        <dbReference type="ARBA" id="ARBA00022927"/>
    </source>
</evidence>
<dbReference type="GO" id="GO:0005643">
    <property type="term" value="C:nuclear pore"/>
    <property type="evidence" value="ECO:0007669"/>
    <property type="project" value="UniProtKB-SubCell"/>
</dbReference>
<dbReference type="InterPro" id="IPR019321">
    <property type="entry name" value="Nucleoporin_Nup88"/>
</dbReference>
<dbReference type="AlphaFoldDB" id="A0A8X8CRF7"/>
<dbReference type="GO" id="GO:0017056">
    <property type="term" value="F:structural constituent of nuclear pore"/>
    <property type="evidence" value="ECO:0007669"/>
    <property type="project" value="InterPro"/>
</dbReference>